<dbReference type="Pfam" id="PF17820">
    <property type="entry name" value="PDZ_6"/>
    <property type="match status" value="1"/>
</dbReference>
<dbReference type="InterPro" id="IPR001478">
    <property type="entry name" value="PDZ"/>
</dbReference>
<dbReference type="SUPFAM" id="SSF50494">
    <property type="entry name" value="Trypsin-like serine proteases"/>
    <property type="match status" value="1"/>
</dbReference>
<dbReference type="EMBL" id="JACSNR010000006">
    <property type="protein sequence ID" value="MBM6923473.1"/>
    <property type="molecule type" value="Genomic_DNA"/>
</dbReference>
<name>A0ABS2GPR4_9FIRM</name>
<reference evidence="2 3" key="1">
    <citation type="journal article" date="2021" name="Sci. Rep.">
        <title>The distribution of antibiotic resistance genes in chicken gut microbiota commensals.</title>
        <authorList>
            <person name="Juricova H."/>
            <person name="Matiasovicova J."/>
            <person name="Kubasova T."/>
            <person name="Cejkova D."/>
            <person name="Rychlik I."/>
        </authorList>
    </citation>
    <scope>NUCLEOTIDE SEQUENCE [LARGE SCALE GENOMIC DNA]</scope>
    <source>
        <strain evidence="2 3">An564</strain>
    </source>
</reference>
<evidence type="ECO:0000259" key="1">
    <source>
        <dbReference type="PROSITE" id="PS51494"/>
    </source>
</evidence>
<dbReference type="PROSITE" id="PS51494">
    <property type="entry name" value="SPOIVB"/>
    <property type="match status" value="1"/>
</dbReference>
<gene>
    <name evidence="2" type="primary">spoIVB</name>
    <name evidence="2" type="ORF">H9X81_07200</name>
</gene>
<dbReference type="NCBIfam" id="TIGR02860">
    <property type="entry name" value="spore_IV_B"/>
    <property type="match status" value="1"/>
</dbReference>
<keyword evidence="3" id="KW-1185">Reference proteome</keyword>
<sequence>MKKLYQVFAGAVSLAMAAVMGVVTYYSTALPDHFYVAAGAAAEGISIGTALEIQGEIQPISAENGTASLTVLGGIAVKQVDVQFVDREMVIPCGYPFGIKMFTEGVVVVGLTDVEENGIFRNPAQEAGIRVGDVLTELDGQPVSLNEDVAAIIASSGGREISYTLKRKDQTLTGTLQPIRADSGEYKAGIWVRDSSAGIGTMTYYAPSTMIFAGLGHAVCDVDTGETLPLGRGEIVDVTITGVEKGISGQPGSLQGSFEGSRLAGFMAVNSETGVYGQLTSLPVSTLKPVPIAMKQEVREGAAQIYTTISGRTPQCYDIVIESMNLSSTAKTKSMVIRVTDPELLEATGGILQGMSGSPILQDGKLVGAVTHVFVNDQTRGYGIFAENMQETASSLEIRSAA</sequence>
<dbReference type="Gene3D" id="2.30.42.10">
    <property type="match status" value="1"/>
</dbReference>
<keyword evidence="2" id="KW-0378">Hydrolase</keyword>
<evidence type="ECO:0000313" key="3">
    <source>
        <dbReference type="Proteomes" id="UP000724149"/>
    </source>
</evidence>
<dbReference type="Proteomes" id="UP000724149">
    <property type="component" value="Unassembled WGS sequence"/>
</dbReference>
<dbReference type="SUPFAM" id="SSF50156">
    <property type="entry name" value="PDZ domain-like"/>
    <property type="match status" value="1"/>
</dbReference>
<protein>
    <submittedName>
        <fullName evidence="2">SpoIVB peptidase</fullName>
        <ecNumber evidence="2">3.4.21.116</ecNumber>
    </submittedName>
</protein>
<organism evidence="2 3">
    <name type="scientific">Hydrogenoanaerobacterium saccharovorans</name>
    <dbReference type="NCBI Taxonomy" id="474960"/>
    <lineage>
        <taxon>Bacteria</taxon>
        <taxon>Bacillati</taxon>
        <taxon>Bacillota</taxon>
        <taxon>Clostridia</taxon>
        <taxon>Eubacteriales</taxon>
        <taxon>Oscillospiraceae</taxon>
        <taxon>Hydrogenoanaerobacterium</taxon>
    </lineage>
</organism>
<dbReference type="InterPro" id="IPR008763">
    <property type="entry name" value="Peptidase_S55"/>
</dbReference>
<dbReference type="InterPro" id="IPR041489">
    <property type="entry name" value="PDZ_6"/>
</dbReference>
<dbReference type="RefSeq" id="WP_204720909.1">
    <property type="nucleotide sequence ID" value="NZ_JACSNR010000006.1"/>
</dbReference>
<evidence type="ECO:0000313" key="2">
    <source>
        <dbReference type="EMBL" id="MBM6923473.1"/>
    </source>
</evidence>
<dbReference type="InterPro" id="IPR009003">
    <property type="entry name" value="Peptidase_S1_PA"/>
</dbReference>
<dbReference type="EC" id="3.4.21.116" evidence="2"/>
<dbReference type="Pfam" id="PF05580">
    <property type="entry name" value="Peptidase_S55"/>
    <property type="match status" value="1"/>
</dbReference>
<comment type="caution">
    <text evidence="2">The sequence shown here is derived from an EMBL/GenBank/DDBJ whole genome shotgun (WGS) entry which is preliminary data.</text>
</comment>
<feature type="domain" description="Peptidase S55" evidence="1">
    <location>
        <begin position="170"/>
        <end position="402"/>
    </location>
</feature>
<accession>A0ABS2GPR4</accession>
<dbReference type="SMART" id="SM00228">
    <property type="entry name" value="PDZ"/>
    <property type="match status" value="1"/>
</dbReference>
<proteinExistence type="predicted"/>
<dbReference type="GO" id="GO:0016787">
    <property type="term" value="F:hydrolase activity"/>
    <property type="evidence" value="ECO:0007669"/>
    <property type="project" value="UniProtKB-KW"/>
</dbReference>
<dbReference type="InterPro" id="IPR014219">
    <property type="entry name" value="SpoIVB"/>
</dbReference>
<dbReference type="InterPro" id="IPR036034">
    <property type="entry name" value="PDZ_sf"/>
</dbReference>